<sequence>MARRRPADTDRQAYRPGYQSAVIGFCQVFYDCGSTFPLLRSSLVRSAADSA</sequence>
<keyword evidence="2" id="KW-1185">Reference proteome</keyword>
<accession>W6Q676</accession>
<name>W6Q676_PENRF</name>
<evidence type="ECO:0000313" key="1">
    <source>
        <dbReference type="EMBL" id="CDM31511.1"/>
    </source>
</evidence>
<dbReference type="Proteomes" id="UP000030686">
    <property type="component" value="Unassembled WGS sequence"/>
</dbReference>
<proteinExistence type="predicted"/>
<gene>
    <name evidence="1" type="ORF">PROQFM164_S02g001661</name>
</gene>
<evidence type="ECO:0000313" key="2">
    <source>
        <dbReference type="Proteomes" id="UP000030686"/>
    </source>
</evidence>
<dbReference type="AlphaFoldDB" id="W6Q676"/>
<protein>
    <submittedName>
        <fullName evidence="1">Genomic scaffold, ProqFM164S02</fullName>
    </submittedName>
</protein>
<dbReference type="EMBL" id="HG792016">
    <property type="protein sequence ID" value="CDM31511.1"/>
    <property type="molecule type" value="Genomic_DNA"/>
</dbReference>
<organism evidence="1 2">
    <name type="scientific">Penicillium roqueforti (strain FM164)</name>
    <dbReference type="NCBI Taxonomy" id="1365484"/>
    <lineage>
        <taxon>Eukaryota</taxon>
        <taxon>Fungi</taxon>
        <taxon>Dikarya</taxon>
        <taxon>Ascomycota</taxon>
        <taxon>Pezizomycotina</taxon>
        <taxon>Eurotiomycetes</taxon>
        <taxon>Eurotiomycetidae</taxon>
        <taxon>Eurotiales</taxon>
        <taxon>Aspergillaceae</taxon>
        <taxon>Penicillium</taxon>
    </lineage>
</organism>
<reference evidence="1" key="1">
    <citation type="journal article" date="2014" name="Nat. Commun.">
        <title>Multiple recent horizontal transfers of a large genomic region in cheese making fungi.</title>
        <authorList>
            <person name="Cheeseman K."/>
            <person name="Ropars J."/>
            <person name="Renault P."/>
            <person name="Dupont J."/>
            <person name="Gouzy J."/>
            <person name="Branca A."/>
            <person name="Abraham A.L."/>
            <person name="Ceppi M."/>
            <person name="Conseiller E."/>
            <person name="Debuchy R."/>
            <person name="Malagnac F."/>
            <person name="Goarin A."/>
            <person name="Silar P."/>
            <person name="Lacoste S."/>
            <person name="Sallet E."/>
            <person name="Bensimon A."/>
            <person name="Giraud T."/>
            <person name="Brygoo Y."/>
        </authorList>
    </citation>
    <scope>NUCLEOTIDE SEQUENCE [LARGE SCALE GENOMIC DNA]</scope>
    <source>
        <strain evidence="1">FM164</strain>
    </source>
</reference>